<accession>A0AAP0IFR4</accession>
<evidence type="ECO:0000313" key="3">
    <source>
        <dbReference type="Proteomes" id="UP001420932"/>
    </source>
</evidence>
<protein>
    <submittedName>
        <fullName evidence="2">Uncharacterized protein</fullName>
    </submittedName>
</protein>
<dbReference type="Pfam" id="PF02992">
    <property type="entry name" value="Transposase_21"/>
    <property type="match status" value="1"/>
</dbReference>
<name>A0AAP0IFR4_9MAGN</name>
<feature type="region of interest" description="Disordered" evidence="1">
    <location>
        <begin position="194"/>
        <end position="219"/>
    </location>
</feature>
<dbReference type="AlphaFoldDB" id="A0AAP0IFR4"/>
<evidence type="ECO:0000256" key="1">
    <source>
        <dbReference type="SAM" id="MobiDB-lite"/>
    </source>
</evidence>
<organism evidence="2 3">
    <name type="scientific">Stephania yunnanensis</name>
    <dbReference type="NCBI Taxonomy" id="152371"/>
    <lineage>
        <taxon>Eukaryota</taxon>
        <taxon>Viridiplantae</taxon>
        <taxon>Streptophyta</taxon>
        <taxon>Embryophyta</taxon>
        <taxon>Tracheophyta</taxon>
        <taxon>Spermatophyta</taxon>
        <taxon>Magnoliopsida</taxon>
        <taxon>Ranunculales</taxon>
        <taxon>Menispermaceae</taxon>
        <taxon>Menispermoideae</taxon>
        <taxon>Cissampelideae</taxon>
        <taxon>Stephania</taxon>
    </lineage>
</organism>
<evidence type="ECO:0000313" key="2">
    <source>
        <dbReference type="EMBL" id="KAK9114628.1"/>
    </source>
</evidence>
<dbReference type="Proteomes" id="UP001420932">
    <property type="component" value="Unassembled WGS sequence"/>
</dbReference>
<comment type="caution">
    <text evidence="2">The sequence shown here is derived from an EMBL/GenBank/DDBJ whole genome shotgun (WGS) entry which is preliminary data.</text>
</comment>
<proteinExistence type="predicted"/>
<dbReference type="EMBL" id="JBBNAF010000009">
    <property type="protein sequence ID" value="KAK9114628.1"/>
    <property type="molecule type" value="Genomic_DNA"/>
</dbReference>
<feature type="compositionally biased region" description="Pro residues" evidence="1">
    <location>
        <begin position="203"/>
        <end position="219"/>
    </location>
</feature>
<keyword evidence="3" id="KW-1185">Reference proteome</keyword>
<reference evidence="2 3" key="1">
    <citation type="submission" date="2024-01" db="EMBL/GenBank/DDBJ databases">
        <title>Genome assemblies of Stephania.</title>
        <authorList>
            <person name="Yang L."/>
        </authorList>
    </citation>
    <scope>NUCLEOTIDE SEQUENCE [LARGE SCALE GENOMIC DNA]</scope>
    <source>
        <strain evidence="2">YNDBR</strain>
        <tissue evidence="2">Leaf</tissue>
    </source>
</reference>
<gene>
    <name evidence="2" type="ORF">Syun_021425</name>
</gene>
<sequence>MRWHGEHSSPENVMQHCFDSIAWRHFNDVNRDFAAEVRNVRLGLCTDGFQVFGISGKSYSSWPVILTPYNLPPSMCMKSEFMFLTTNTSETPPTVNEVYLHLHTVNHDWATFIDSRSERFYPVDDEAVYFNVTDECPKGRVYGLDSLGRKKRRYADPGASTSQMPEMVLRSEFDNVVEQLRKVVAFMQRQFGMTMDGAGLSHPQPPPPPPPSPPPPHDQ</sequence>
<dbReference type="InterPro" id="IPR004242">
    <property type="entry name" value="Transposase_21"/>
</dbReference>